<name>A0ABW2ASY4_9MICO</name>
<evidence type="ECO:0000256" key="1">
    <source>
        <dbReference type="SAM" id="MobiDB-lite"/>
    </source>
</evidence>
<dbReference type="SUPFAM" id="SSF52402">
    <property type="entry name" value="Adenine nucleotide alpha hydrolases-like"/>
    <property type="match status" value="1"/>
</dbReference>
<evidence type="ECO:0000313" key="2">
    <source>
        <dbReference type="EMBL" id="MFC6714104.1"/>
    </source>
</evidence>
<organism evidence="2 3">
    <name type="scientific">Branchiibius cervicis</name>
    <dbReference type="NCBI Taxonomy" id="908252"/>
    <lineage>
        <taxon>Bacteria</taxon>
        <taxon>Bacillati</taxon>
        <taxon>Actinomycetota</taxon>
        <taxon>Actinomycetes</taxon>
        <taxon>Micrococcales</taxon>
        <taxon>Dermacoccaceae</taxon>
        <taxon>Branchiibius</taxon>
    </lineage>
</organism>
<keyword evidence="3" id="KW-1185">Reference proteome</keyword>
<dbReference type="EMBL" id="JBHSWJ010000002">
    <property type="protein sequence ID" value="MFC6714104.1"/>
    <property type="molecule type" value="Genomic_DNA"/>
</dbReference>
<sequence>MSIVVGFGPYPSTNSGLYLAAQLARTTGDELVLCCIIQSMSDSPALRDPAGIDNEWQQRIREAAAEALAAARDRLPAQLPVTEVVRAGRSVPAMLQREGRPDAHARSSSAPRHRVRWVRSAWAAPPTGWCTAPRSR</sequence>
<dbReference type="Proteomes" id="UP001596356">
    <property type="component" value="Unassembled WGS sequence"/>
</dbReference>
<reference evidence="3" key="1">
    <citation type="journal article" date="2019" name="Int. J. Syst. Evol. Microbiol.">
        <title>The Global Catalogue of Microorganisms (GCM) 10K type strain sequencing project: providing services to taxonomists for standard genome sequencing and annotation.</title>
        <authorList>
            <consortium name="The Broad Institute Genomics Platform"/>
            <consortium name="The Broad Institute Genome Sequencing Center for Infectious Disease"/>
            <person name="Wu L."/>
            <person name="Ma J."/>
        </authorList>
    </citation>
    <scope>NUCLEOTIDE SEQUENCE [LARGE SCALE GENOMIC DNA]</scope>
    <source>
        <strain evidence="3">NBRC 106593</strain>
    </source>
</reference>
<protein>
    <recommendedName>
        <fullName evidence="4">Universal stress protein</fullName>
    </recommendedName>
</protein>
<feature type="region of interest" description="Disordered" evidence="1">
    <location>
        <begin position="93"/>
        <end position="112"/>
    </location>
</feature>
<dbReference type="RefSeq" id="WP_377822353.1">
    <property type="nucleotide sequence ID" value="NZ_JBHSWJ010000002.1"/>
</dbReference>
<proteinExistence type="predicted"/>
<comment type="caution">
    <text evidence="2">The sequence shown here is derived from an EMBL/GenBank/DDBJ whole genome shotgun (WGS) entry which is preliminary data.</text>
</comment>
<evidence type="ECO:0000313" key="3">
    <source>
        <dbReference type="Proteomes" id="UP001596356"/>
    </source>
</evidence>
<dbReference type="Gene3D" id="3.40.50.12370">
    <property type="match status" value="1"/>
</dbReference>
<accession>A0ABW2ASY4</accession>
<evidence type="ECO:0008006" key="4">
    <source>
        <dbReference type="Google" id="ProtNLM"/>
    </source>
</evidence>
<gene>
    <name evidence="2" type="ORF">ACFQBT_09895</name>
</gene>